<keyword evidence="11" id="KW-0066">ATP synthesis</keyword>
<dbReference type="OMA" id="MQITSAM"/>
<dbReference type="GO" id="GO:0045259">
    <property type="term" value="C:proton-transporting ATP synthase complex"/>
    <property type="evidence" value="ECO:0007669"/>
    <property type="project" value="UniProtKB-KW"/>
</dbReference>
<keyword evidence="14" id="KW-1185">Reference proteome</keyword>
<dbReference type="SUPFAM" id="SSF52943">
    <property type="entry name" value="ATP synthase (F1-ATPase), gamma subunit"/>
    <property type="match status" value="1"/>
</dbReference>
<dbReference type="PANTHER" id="PTHR11693:SF22">
    <property type="entry name" value="ATP SYNTHASE SUBUNIT GAMMA, MITOCHONDRIAL"/>
    <property type="match status" value="1"/>
</dbReference>
<dbReference type="InterPro" id="IPR023632">
    <property type="entry name" value="ATP_synth_F1_gsu_CS"/>
</dbReference>
<dbReference type="Gene3D" id="1.10.287.80">
    <property type="entry name" value="ATP synthase, gamma subunit, helix hairpin domain"/>
    <property type="match status" value="1"/>
</dbReference>
<keyword evidence="9" id="KW-0472">Membrane</keyword>
<accession>A0A087VYT8</accession>
<dbReference type="eggNOG" id="KOG1531">
    <property type="taxonomic scope" value="Eukaryota"/>
</dbReference>
<dbReference type="PRINTS" id="PR00126">
    <property type="entry name" value="ATPASEGAMMA"/>
</dbReference>
<dbReference type="Proteomes" id="UP000017246">
    <property type="component" value="Unassembled WGS sequence"/>
</dbReference>
<organism evidence="13 14">
    <name type="scientific">Echinococcus multilocularis</name>
    <name type="common">Fox tapeworm</name>
    <dbReference type="NCBI Taxonomy" id="6211"/>
    <lineage>
        <taxon>Eukaryota</taxon>
        <taxon>Metazoa</taxon>
        <taxon>Spiralia</taxon>
        <taxon>Lophotrochozoa</taxon>
        <taxon>Platyhelminthes</taxon>
        <taxon>Cestoda</taxon>
        <taxon>Eucestoda</taxon>
        <taxon>Cyclophyllidea</taxon>
        <taxon>Taeniidae</taxon>
        <taxon>Echinococcus</taxon>
    </lineage>
</organism>
<dbReference type="EMBL" id="LN902844">
    <property type="protein sequence ID" value="CDI97383.1"/>
    <property type="molecule type" value="Genomic_DNA"/>
</dbReference>
<comment type="subcellular location">
    <subcellularLocation>
        <location evidence="1">Mitochondrion inner membrane</location>
        <topology evidence="1">Peripheral membrane protein</topology>
    </subcellularLocation>
</comment>
<sequence>MHNLRHLPIFTPPVQVRNMATLKDVAMQLKSITSIQKITSSMKMVASAKFAKAERELRLAVPYGTSAAAFYEKTGIVAQQKEDHPPVKNHLVIAITSDRGLCGAVNSTIGKLLREMLSHPPAGEDIKLVLIGDKARAFLTRQFSEHFLMSFTEVGKRPPTFEDASLITQALLDCDFKFDKATLFYNKFKSVVSYTPVDQPIFNLEQLQHAPSLALYDSVDDEALRSYNEFLLSSFIFYALKEAAASEHSSRMTAMQSATKNASEMIDELTLALNRTRQAVITKELIEIISGAAAV</sequence>
<evidence type="ECO:0000256" key="8">
    <source>
        <dbReference type="ARBA" id="ARBA00023128"/>
    </source>
</evidence>
<proteinExistence type="inferred from homology"/>
<evidence type="ECO:0000256" key="6">
    <source>
        <dbReference type="ARBA" id="ARBA00022792"/>
    </source>
</evidence>
<evidence type="ECO:0000313" key="13">
    <source>
        <dbReference type="EMBL" id="CDI97383.1"/>
    </source>
</evidence>
<dbReference type="FunFam" id="1.10.287.80:FF:000001">
    <property type="entry name" value="ATP synthase gamma chain"/>
    <property type="match status" value="1"/>
</dbReference>
<dbReference type="CDD" id="cd12151">
    <property type="entry name" value="F1-ATPase_gamma"/>
    <property type="match status" value="1"/>
</dbReference>
<evidence type="ECO:0000256" key="10">
    <source>
        <dbReference type="ARBA" id="ARBA00023196"/>
    </source>
</evidence>
<dbReference type="HAMAP" id="MF_00815">
    <property type="entry name" value="ATP_synth_gamma_bact"/>
    <property type="match status" value="1"/>
</dbReference>
<reference evidence="13" key="1">
    <citation type="journal article" date="2013" name="Nature">
        <title>The genomes of four tapeworm species reveal adaptations to parasitism.</title>
        <authorList>
            <person name="Tsai I.J."/>
            <person name="Zarowiecki M."/>
            <person name="Holroyd N."/>
            <person name="Garciarrubio A."/>
            <person name="Sanchez-Flores A."/>
            <person name="Brooks K.L."/>
            <person name="Tracey A."/>
            <person name="Bobes R.J."/>
            <person name="Fragoso G."/>
            <person name="Sciutto E."/>
            <person name="Aslett M."/>
            <person name="Beasley H."/>
            <person name="Bennett H.M."/>
            <person name="Cai J."/>
            <person name="Camicia F."/>
            <person name="Clark R."/>
            <person name="Cucher M."/>
            <person name="De Silva N."/>
            <person name="Day T.A."/>
            <person name="Deplazes P."/>
            <person name="Estrada K."/>
            <person name="Fernandez C."/>
            <person name="Holland P.W."/>
            <person name="Hou J."/>
            <person name="Hu S."/>
            <person name="Huckvale T."/>
            <person name="Hung S.S."/>
            <person name="Kamenetzky L."/>
            <person name="Keane J.A."/>
            <person name="Kiss F."/>
            <person name="Koziol U."/>
            <person name="Lambert O."/>
            <person name="Liu K."/>
            <person name="Luo X."/>
            <person name="Luo Y."/>
            <person name="Macchiaroli N."/>
            <person name="Nichol S."/>
            <person name="Paps J."/>
            <person name="Parkinson J."/>
            <person name="Pouchkina-Stantcheva N."/>
            <person name="Riddiford N."/>
            <person name="Rosenzvit M."/>
            <person name="Salinas G."/>
            <person name="Wasmuth J.D."/>
            <person name="Zamanian M."/>
            <person name="Zheng Y."/>
            <person name="Cai X."/>
            <person name="Soberon X."/>
            <person name="Olson P.D."/>
            <person name="Laclette J.P."/>
            <person name="Brehm K."/>
            <person name="Berriman M."/>
            <person name="Garciarrubio A."/>
            <person name="Bobes R.J."/>
            <person name="Fragoso G."/>
            <person name="Sanchez-Flores A."/>
            <person name="Estrada K."/>
            <person name="Cevallos M.A."/>
            <person name="Morett E."/>
            <person name="Gonzalez V."/>
            <person name="Portillo T."/>
            <person name="Ochoa-Leyva A."/>
            <person name="Jose M.V."/>
            <person name="Sciutto E."/>
            <person name="Landa A."/>
            <person name="Jimenez L."/>
            <person name="Valdes V."/>
            <person name="Carrero J.C."/>
            <person name="Larralde C."/>
            <person name="Morales-Montor J."/>
            <person name="Limon-Lason J."/>
            <person name="Soberon X."/>
            <person name="Laclette J.P."/>
        </authorList>
    </citation>
    <scope>NUCLEOTIDE SEQUENCE [LARGE SCALE GENOMIC DNA]</scope>
</reference>
<dbReference type="Pfam" id="PF00231">
    <property type="entry name" value="ATP-synt"/>
    <property type="match status" value="1"/>
</dbReference>
<dbReference type="FunFam" id="3.40.1380.10:FF:000003">
    <property type="entry name" value="ATP synthase subunit gamma"/>
    <property type="match status" value="1"/>
</dbReference>
<keyword evidence="10" id="KW-0139">CF(1)</keyword>
<keyword evidence="4" id="KW-0813">Transport</keyword>
<evidence type="ECO:0000256" key="11">
    <source>
        <dbReference type="ARBA" id="ARBA00023310"/>
    </source>
</evidence>
<evidence type="ECO:0000256" key="3">
    <source>
        <dbReference type="ARBA" id="ARBA00020843"/>
    </source>
</evidence>
<evidence type="ECO:0000313" key="14">
    <source>
        <dbReference type="Proteomes" id="UP000017246"/>
    </source>
</evidence>
<dbReference type="GO" id="GO:0005743">
    <property type="term" value="C:mitochondrial inner membrane"/>
    <property type="evidence" value="ECO:0007669"/>
    <property type="project" value="UniProtKB-SubCell"/>
</dbReference>
<protein>
    <recommendedName>
        <fullName evidence="3">ATP synthase subunit gamma, mitochondrial</fullName>
    </recommendedName>
    <alternativeName>
        <fullName evidence="12">F-ATPase gamma subunit</fullName>
    </alternativeName>
</protein>
<evidence type="ECO:0000256" key="2">
    <source>
        <dbReference type="ARBA" id="ARBA00007681"/>
    </source>
</evidence>
<keyword evidence="5" id="KW-0375">Hydrogen ion transport</keyword>
<evidence type="ECO:0000256" key="5">
    <source>
        <dbReference type="ARBA" id="ARBA00022781"/>
    </source>
</evidence>
<keyword evidence="7" id="KW-0406">Ion transport</keyword>
<dbReference type="STRING" id="6211.A0A087VYT8"/>
<reference evidence="13" key="2">
    <citation type="submission" date="2015-11" db="EMBL/GenBank/DDBJ databases">
        <authorList>
            <person name="Zhang Y."/>
            <person name="Guo Z."/>
        </authorList>
    </citation>
    <scope>NUCLEOTIDE SEQUENCE</scope>
</reference>
<keyword evidence="6" id="KW-0999">Mitochondrion inner membrane</keyword>
<dbReference type="NCBIfam" id="TIGR01146">
    <property type="entry name" value="ATPsyn_F1gamma"/>
    <property type="match status" value="1"/>
</dbReference>
<dbReference type="OrthoDB" id="239812at2759"/>
<evidence type="ECO:0000256" key="7">
    <source>
        <dbReference type="ARBA" id="ARBA00023065"/>
    </source>
</evidence>
<dbReference type="PANTHER" id="PTHR11693">
    <property type="entry name" value="ATP SYNTHASE GAMMA CHAIN"/>
    <property type="match status" value="1"/>
</dbReference>
<dbReference type="Gene3D" id="3.40.1380.10">
    <property type="match status" value="1"/>
</dbReference>
<dbReference type="AlphaFoldDB" id="A0A087VYT8"/>
<evidence type="ECO:0000256" key="1">
    <source>
        <dbReference type="ARBA" id="ARBA00004637"/>
    </source>
</evidence>
<keyword evidence="8" id="KW-0496">Mitochondrion</keyword>
<gene>
    <name evidence="13" type="ORF">EmuJ_000115600</name>
</gene>
<dbReference type="PROSITE" id="PS00153">
    <property type="entry name" value="ATPASE_GAMMA"/>
    <property type="match status" value="1"/>
</dbReference>
<name>A0A087VYT8_ECHMU</name>
<dbReference type="PIRSF" id="PIRSF039089">
    <property type="entry name" value="ATP_synthase_gamma"/>
    <property type="match status" value="1"/>
</dbReference>
<dbReference type="InterPro" id="IPR035968">
    <property type="entry name" value="ATP_synth_F1_ATPase_gsu"/>
</dbReference>
<evidence type="ECO:0000256" key="4">
    <source>
        <dbReference type="ARBA" id="ARBA00022448"/>
    </source>
</evidence>
<comment type="similarity">
    <text evidence="2">Belongs to the ATPase gamma chain family.</text>
</comment>
<dbReference type="InterPro" id="IPR000131">
    <property type="entry name" value="ATP_synth_F1_gsu"/>
</dbReference>
<evidence type="ECO:0000256" key="12">
    <source>
        <dbReference type="ARBA" id="ARBA00031066"/>
    </source>
</evidence>
<dbReference type="GO" id="GO:0046933">
    <property type="term" value="F:proton-transporting ATP synthase activity, rotational mechanism"/>
    <property type="evidence" value="ECO:0007669"/>
    <property type="project" value="InterPro"/>
</dbReference>
<evidence type="ECO:0000256" key="9">
    <source>
        <dbReference type="ARBA" id="ARBA00023136"/>
    </source>
</evidence>